<dbReference type="Pfam" id="PF01370">
    <property type="entry name" value="Epimerase"/>
    <property type="match status" value="1"/>
</dbReference>
<dbReference type="InterPro" id="IPR050425">
    <property type="entry name" value="NAD(P)_dehydrat-like"/>
</dbReference>
<keyword evidence="5" id="KW-1185">Reference proteome</keyword>
<dbReference type="InterPro" id="IPR036291">
    <property type="entry name" value="NAD(P)-bd_dom_sf"/>
</dbReference>
<name>A0A1D7UU18_9LEPT</name>
<dbReference type="AlphaFoldDB" id="A0A1D7UU18"/>
<evidence type="ECO:0000259" key="3">
    <source>
        <dbReference type="Pfam" id="PF01370"/>
    </source>
</evidence>
<dbReference type="Gene3D" id="3.40.50.720">
    <property type="entry name" value="NAD(P)-binding Rossmann-like Domain"/>
    <property type="match status" value="1"/>
</dbReference>
<evidence type="ECO:0000256" key="2">
    <source>
        <dbReference type="ARBA" id="ARBA00023445"/>
    </source>
</evidence>
<dbReference type="FunFam" id="3.40.50.720:FF:000085">
    <property type="entry name" value="Dihydroflavonol reductase"/>
    <property type="match status" value="1"/>
</dbReference>
<proteinExistence type="inferred from homology"/>
<dbReference type="InterPro" id="IPR001509">
    <property type="entry name" value="Epimerase_deHydtase"/>
</dbReference>
<dbReference type="PANTHER" id="PTHR10366">
    <property type="entry name" value="NAD DEPENDENT EPIMERASE/DEHYDRATASE"/>
    <property type="match status" value="1"/>
</dbReference>
<feature type="domain" description="NAD-dependent epimerase/dehydratase" evidence="3">
    <location>
        <begin position="4"/>
        <end position="227"/>
    </location>
</feature>
<dbReference type="Proteomes" id="UP000094197">
    <property type="component" value="Chromosome 1"/>
</dbReference>
<keyword evidence="1" id="KW-0560">Oxidoreductase</keyword>
<protein>
    <submittedName>
        <fullName evidence="4">Epimerase</fullName>
    </submittedName>
</protein>
<evidence type="ECO:0000256" key="1">
    <source>
        <dbReference type="ARBA" id="ARBA00023002"/>
    </source>
</evidence>
<organism evidence="4 5">
    <name type="scientific">Leptospira tipperaryensis</name>
    <dbReference type="NCBI Taxonomy" id="2564040"/>
    <lineage>
        <taxon>Bacteria</taxon>
        <taxon>Pseudomonadati</taxon>
        <taxon>Spirochaetota</taxon>
        <taxon>Spirochaetia</taxon>
        <taxon>Leptospirales</taxon>
        <taxon>Leptospiraceae</taxon>
        <taxon>Leptospira</taxon>
    </lineage>
</organism>
<dbReference type="PANTHER" id="PTHR10366:SF564">
    <property type="entry name" value="STEROL-4-ALPHA-CARBOXYLATE 3-DEHYDROGENASE, DECARBOXYLATING"/>
    <property type="match status" value="1"/>
</dbReference>
<evidence type="ECO:0000313" key="4">
    <source>
        <dbReference type="EMBL" id="AOP33112.1"/>
    </source>
</evidence>
<evidence type="ECO:0000313" key="5">
    <source>
        <dbReference type="Proteomes" id="UP000094197"/>
    </source>
</evidence>
<accession>A0A1D7UU18</accession>
<dbReference type="KEGG" id="laj:A0128_04100"/>
<dbReference type="SUPFAM" id="SSF51735">
    <property type="entry name" value="NAD(P)-binding Rossmann-fold domains"/>
    <property type="match status" value="1"/>
</dbReference>
<reference evidence="4 5" key="1">
    <citation type="submission" date="2016-04" db="EMBL/GenBank/DDBJ databases">
        <title>Complete genome seqeunce of Leptospira alstonii serovar Room22.</title>
        <authorList>
            <person name="Nally J.E."/>
            <person name="Bayles D.O."/>
            <person name="Hurley D."/>
            <person name="Fanning S."/>
            <person name="McMahon B.J."/>
            <person name="Arent Z."/>
        </authorList>
    </citation>
    <scope>NUCLEOTIDE SEQUENCE [LARGE SCALE GENOMIC DNA]</scope>
    <source>
        <strain evidence="4 5">GWTS #1</strain>
    </source>
</reference>
<dbReference type="GO" id="GO:0016616">
    <property type="term" value="F:oxidoreductase activity, acting on the CH-OH group of donors, NAD or NADP as acceptor"/>
    <property type="evidence" value="ECO:0007669"/>
    <property type="project" value="TreeGrafter"/>
</dbReference>
<dbReference type="EMBL" id="CP015217">
    <property type="protein sequence ID" value="AOP33112.1"/>
    <property type="molecule type" value="Genomic_DNA"/>
</dbReference>
<sequence length="333" mass="37150">MKTVLVTGANGHLGYSLVKLLKEKGYSVKASVRDLNDPKKTAALKQLGVELVYADLMNKPSLLEALKGVDGLFQVAAAFNLTSDHPEEEVIRPNVEGTKNIIEAAYTCGVKKIVYTSSIAAVGAVKKGEAPLNETHWNERGIEPYAISKTKSEKLAWELAKQYGISLVTILPGTMIGPDFTEPTDSLVLIRDILQGKLPMAPKMSFSYVDVRDVALAHIAAYENDSASGRYIATGDTHSVLELAQMIKKIRPKTKAPKGESPSFLVRMMPFFDYLQHKITGSERTLKKEILQEYLEKIQVYDSNRLKNEFQWKRRPLENSLRETVDWMLPLPV</sequence>
<dbReference type="OrthoDB" id="9778052at2"/>
<comment type="similarity">
    <text evidence="2">Belongs to the NAD(P)-dependent epimerase/dehydratase family. Dihydroflavonol-4-reductase subfamily.</text>
</comment>
<gene>
    <name evidence="4" type="ORF">A0128_04100</name>
</gene>
<dbReference type="RefSeq" id="WP_069606353.1">
    <property type="nucleotide sequence ID" value="NZ_CP015217.1"/>
</dbReference>